<dbReference type="EMBL" id="CM001022">
    <property type="protein sequence ID" value="EFQ24267.1"/>
    <property type="molecule type" value="Genomic_DNA"/>
</dbReference>
<dbReference type="Proteomes" id="UP000005096">
    <property type="component" value="Chromosome"/>
</dbReference>
<evidence type="ECO:0000256" key="1">
    <source>
        <dbReference type="ARBA" id="ARBA00004141"/>
    </source>
</evidence>
<keyword evidence="5 9" id="KW-1133">Transmembrane helix</keyword>
<dbReference type="PANTHER" id="PTHR11629:SF63">
    <property type="entry name" value="V-TYPE PROTON ATPASE SUBUNIT A"/>
    <property type="match status" value="1"/>
</dbReference>
<keyword evidence="6" id="KW-0406">Ion transport</keyword>
<dbReference type="GO" id="GO:0016471">
    <property type="term" value="C:vacuolar proton-transporting V-type ATPase complex"/>
    <property type="evidence" value="ECO:0007669"/>
    <property type="project" value="TreeGrafter"/>
</dbReference>
<feature type="transmembrane region" description="Helical" evidence="9">
    <location>
        <begin position="438"/>
        <end position="459"/>
    </location>
</feature>
<feature type="transmembrane region" description="Helical" evidence="9">
    <location>
        <begin position="503"/>
        <end position="523"/>
    </location>
</feature>
<name>E3CW12_9BACT</name>
<feature type="coiled-coil region" evidence="8">
    <location>
        <begin position="89"/>
        <end position="123"/>
    </location>
</feature>
<keyword evidence="3" id="KW-0813">Transport</keyword>
<evidence type="ECO:0000256" key="3">
    <source>
        <dbReference type="ARBA" id="ARBA00022448"/>
    </source>
</evidence>
<feature type="transmembrane region" description="Helical" evidence="9">
    <location>
        <begin position="471"/>
        <end position="497"/>
    </location>
</feature>
<organism evidence="10 11">
    <name type="scientific">Aminomonas paucivorans DSM 12260</name>
    <dbReference type="NCBI Taxonomy" id="584708"/>
    <lineage>
        <taxon>Bacteria</taxon>
        <taxon>Thermotogati</taxon>
        <taxon>Synergistota</taxon>
        <taxon>Synergistia</taxon>
        <taxon>Synergistales</taxon>
        <taxon>Synergistaceae</taxon>
        <taxon>Aminomonas</taxon>
    </lineage>
</organism>
<dbReference type="STRING" id="584708.Apau_1852"/>
<dbReference type="GO" id="GO:0033179">
    <property type="term" value="C:proton-transporting V-type ATPase, V0 domain"/>
    <property type="evidence" value="ECO:0007669"/>
    <property type="project" value="InterPro"/>
</dbReference>
<reference evidence="10 11" key="1">
    <citation type="journal article" date="2010" name="Stand. Genomic Sci.">
        <title>Non-contiguous finished genome sequence of Aminomonas paucivorans type strain (GLU-3).</title>
        <authorList>
            <person name="Pitluck S."/>
            <person name="Yasawong M."/>
            <person name="Held B."/>
            <person name="Lapidus A."/>
            <person name="Nolan M."/>
            <person name="Copeland A."/>
            <person name="Lucas S."/>
            <person name="Del Rio T.G."/>
            <person name="Tice H."/>
            <person name="Cheng J.F."/>
            <person name="Chertkov O."/>
            <person name="Goodwin L."/>
            <person name="Tapia R."/>
            <person name="Han C."/>
            <person name="Liolios K."/>
            <person name="Ivanova N."/>
            <person name="Mavromatis K."/>
            <person name="Ovchinnikova G."/>
            <person name="Pati A."/>
            <person name="Chen A."/>
            <person name="Palaniappan K."/>
            <person name="Land M."/>
            <person name="Hauser L."/>
            <person name="Chang Y.J."/>
            <person name="Jeffries C.D."/>
            <person name="Pukall R."/>
            <person name="Spring S."/>
            <person name="Rohde M."/>
            <person name="Sikorski J."/>
            <person name="Goker M."/>
            <person name="Woyke T."/>
            <person name="Bristow J."/>
            <person name="Eisen J.A."/>
            <person name="Markowitz V."/>
            <person name="Hugenholtz P."/>
            <person name="Kyrpides N.C."/>
            <person name="Klenk H.P."/>
        </authorList>
    </citation>
    <scope>NUCLEOTIDE SEQUENCE [LARGE SCALE GENOMIC DNA]</scope>
    <source>
        <strain evidence="10 11">DSM 12260</strain>
    </source>
</reference>
<dbReference type="eggNOG" id="COG1269">
    <property type="taxonomic scope" value="Bacteria"/>
</dbReference>
<dbReference type="HOGENOM" id="CLU_025558_0_1_0"/>
<dbReference type="GO" id="GO:0051117">
    <property type="term" value="F:ATPase binding"/>
    <property type="evidence" value="ECO:0007669"/>
    <property type="project" value="TreeGrafter"/>
</dbReference>
<dbReference type="InterPro" id="IPR002490">
    <property type="entry name" value="V-ATPase_116kDa_su"/>
</dbReference>
<comment type="similarity">
    <text evidence="2">Belongs to the V-ATPase 116 kDa subunit family.</text>
</comment>
<feature type="transmembrane region" description="Helical" evidence="9">
    <location>
        <begin position="594"/>
        <end position="617"/>
    </location>
</feature>
<evidence type="ECO:0000256" key="9">
    <source>
        <dbReference type="SAM" id="Phobius"/>
    </source>
</evidence>
<dbReference type="PANTHER" id="PTHR11629">
    <property type="entry name" value="VACUOLAR PROTON ATPASES"/>
    <property type="match status" value="1"/>
</dbReference>
<evidence type="ECO:0000256" key="8">
    <source>
        <dbReference type="SAM" id="Coils"/>
    </source>
</evidence>
<evidence type="ECO:0000256" key="2">
    <source>
        <dbReference type="ARBA" id="ARBA00009904"/>
    </source>
</evidence>
<feature type="transmembrane region" description="Helical" evidence="9">
    <location>
        <begin position="562"/>
        <end position="582"/>
    </location>
</feature>
<feature type="transmembrane region" description="Helical" evidence="9">
    <location>
        <begin position="398"/>
        <end position="418"/>
    </location>
</feature>
<dbReference type="PaxDb" id="584708-Apau_1852"/>
<dbReference type="OrthoDB" id="9803814at2"/>
<evidence type="ECO:0000313" key="11">
    <source>
        <dbReference type="Proteomes" id="UP000005096"/>
    </source>
</evidence>
<proteinExistence type="inferred from homology"/>
<evidence type="ECO:0000256" key="6">
    <source>
        <dbReference type="ARBA" id="ARBA00023065"/>
    </source>
</evidence>
<dbReference type="GO" id="GO:0007035">
    <property type="term" value="P:vacuolar acidification"/>
    <property type="evidence" value="ECO:0007669"/>
    <property type="project" value="TreeGrafter"/>
</dbReference>
<evidence type="ECO:0000256" key="5">
    <source>
        <dbReference type="ARBA" id="ARBA00022989"/>
    </source>
</evidence>
<protein>
    <submittedName>
        <fullName evidence="10">V-type ATPase 116 kDa subunit</fullName>
    </submittedName>
</protein>
<accession>E3CW12</accession>
<keyword evidence="7 9" id="KW-0472">Membrane</keyword>
<keyword evidence="11" id="KW-1185">Reference proteome</keyword>
<evidence type="ECO:0000313" key="10">
    <source>
        <dbReference type="EMBL" id="EFQ24267.1"/>
    </source>
</evidence>
<keyword evidence="8" id="KW-0175">Coiled coil</keyword>
<evidence type="ECO:0000256" key="7">
    <source>
        <dbReference type="ARBA" id="ARBA00023136"/>
    </source>
</evidence>
<dbReference type="AlphaFoldDB" id="E3CW12"/>
<dbReference type="Pfam" id="PF01496">
    <property type="entry name" value="V_ATPase_I"/>
    <property type="match status" value="2"/>
</dbReference>
<keyword evidence="4 9" id="KW-0812">Transmembrane</keyword>
<dbReference type="RefSeq" id="WP_006301499.1">
    <property type="nucleotide sequence ID" value="NZ_CM001022.1"/>
</dbReference>
<dbReference type="GO" id="GO:0046961">
    <property type="term" value="F:proton-transporting ATPase activity, rotational mechanism"/>
    <property type="evidence" value="ECO:0007669"/>
    <property type="project" value="InterPro"/>
</dbReference>
<evidence type="ECO:0000256" key="4">
    <source>
        <dbReference type="ARBA" id="ARBA00022692"/>
    </source>
</evidence>
<gene>
    <name evidence="10" type="ORF">Apau_1852</name>
</gene>
<sequence>MAVIKMMALTLIGPNEEMEAVARQMVLMGGFQPLPLDLLLNDRNLRSRVSTETGNPYDDLLLKLGAVWKVAGESAPDPFPVPLDESFTLERLSREVHGAAGKLELWERRREFLAEELEELEATRICVACLNDLGRSPRDLAETEFVPIFFGRTTDENYKRLEESAEGAPLLVIPLRSSGGNTWTLVITVPGYLEGTKKLLETIYFREYSLQGVAERLDPKNPLGTLETRISQHRKAMEALTRAGKHLLSDHRTEYETLFSRVYTMQRVYDLCKGRGEVSGLFVLSGWIPADTLDSVKETVGKEAPRSSLMVEESGTLPYPGIRVPTLLRNLPLVRAFQDVVGLYSLPSYGEIDPSFFVALSFCLFFGFMFGDVGHGLILILGALFLQKKRILKKSLATVMKSAGTMSVVFGFLYGSVFGLEDVIPALWLSPMKDMGKLLGISIGLGVGMVSLGMVLNMVARYREGDFGRLLFDGGGLTGLVFYWSAAGALFAGFAGISLPFPSWAVSAALVGLLAIMFLRDVLARTLLHQKKGAPGEEEPGFLHFFEVLHGLLSFLSNTASFVRLAAFALNHVGLSLAVLMLSEMVHELPGGLFFKVVILVLGNAVIVALEGLIVFIQTLRLEYYEFFSKFYRGGGKAFHPVRWNRPERARTTPS</sequence>
<comment type="subcellular location">
    <subcellularLocation>
        <location evidence="1">Membrane</location>
        <topology evidence="1">Multi-pass membrane protein</topology>
    </subcellularLocation>
</comment>
<feature type="transmembrane region" description="Helical" evidence="9">
    <location>
        <begin position="356"/>
        <end position="386"/>
    </location>
</feature>